<comment type="caution">
    <text evidence="1">The sequence shown here is derived from an EMBL/GenBank/DDBJ whole genome shotgun (WGS) entry which is preliminary data.</text>
</comment>
<sequence>MGGSNSKADLADILVALAQNDVSPDAHDFWDELWKLDTTAEDVFELITPEDVRHLRRERPENVVTLFTQATAQLCQIVHTPVPMYFGQALNCVRVLTRILPFLLEEHDEFSEKLCWGIDSTEDDEAAEPLARLVVHATLHLLFLPGFTVDASAFEDEPDDALVPSRALWAPGLGGLDARPAASLALDRNRAEVLRLLLAASCEPLYSSAETFDPWASRWLRAATARDAPNAKLLLYALLNSVCAYDPTGLGVPYGGHLASDAPATVVALAAQALVVLLDYGGGAPKTTEDINVFRELLASISGGDNFDFLFLGLARLLNNVHEALNTTLPGSLAQIECYQEILILVWKLVELNENFAKHILTECDVCRIVVPCCFLAHQSRKDPSRVGLVHICTFILLKLSGERQFSVALNKPFDEKLPTDLPRFEGTHADLVVVVLHRMVVSGGDRLQPLYNCFLTVLCNVSPYARSLSLVAAVKLVSLFELFTSPRILYAAEGNQGHVALLLEIFNNLIQYQYGGNSHLIYAIVRRKSVFDALDKLTLPGAIAAAVEREAQRAALRKGEEHTPSEEEAPLPRVAPGTAAFLPSAEWLRRVKAELPLSTIMRLLHHLAPQIEELIARADYSLDEEAILGFIRSTTMVGLLPVPHAIVVRKYQPNTFTSLWFTAFLWGVVFLQNQAPPLFDGPAIRLFTVSVV</sequence>
<dbReference type="GO" id="GO:0005797">
    <property type="term" value="C:Golgi medial cisterna"/>
    <property type="evidence" value="ECO:0007669"/>
    <property type="project" value="TreeGrafter"/>
</dbReference>
<dbReference type="Pfam" id="PF09742">
    <property type="entry name" value="Dymeclin"/>
    <property type="match status" value="1"/>
</dbReference>
<dbReference type="PANTHER" id="PTHR21575:SF12">
    <property type="entry name" value="PROTEIN HID1"/>
    <property type="match status" value="1"/>
</dbReference>
<evidence type="ECO:0008006" key="3">
    <source>
        <dbReference type="Google" id="ProtNLM"/>
    </source>
</evidence>
<dbReference type="AlphaFoldDB" id="A0A8J2SMX9"/>
<dbReference type="GO" id="GO:0016020">
    <property type="term" value="C:membrane"/>
    <property type="evidence" value="ECO:0007669"/>
    <property type="project" value="TreeGrafter"/>
</dbReference>
<evidence type="ECO:0000313" key="2">
    <source>
        <dbReference type="Proteomes" id="UP000789595"/>
    </source>
</evidence>
<dbReference type="InterPro" id="IPR026705">
    <property type="entry name" value="Hid-1/Ecm30"/>
</dbReference>
<proteinExistence type="predicted"/>
<organism evidence="1 2">
    <name type="scientific">Pelagomonas calceolata</name>
    <dbReference type="NCBI Taxonomy" id="35677"/>
    <lineage>
        <taxon>Eukaryota</taxon>
        <taxon>Sar</taxon>
        <taxon>Stramenopiles</taxon>
        <taxon>Ochrophyta</taxon>
        <taxon>Pelagophyceae</taxon>
        <taxon>Pelagomonadales</taxon>
        <taxon>Pelagomonadaceae</taxon>
        <taxon>Pelagomonas</taxon>
    </lineage>
</organism>
<dbReference type="OrthoDB" id="432953at2759"/>
<evidence type="ECO:0000313" key="1">
    <source>
        <dbReference type="EMBL" id="CAH0374120.1"/>
    </source>
</evidence>
<gene>
    <name evidence="1" type="ORF">PECAL_4P13870</name>
</gene>
<reference evidence="1" key="1">
    <citation type="submission" date="2021-11" db="EMBL/GenBank/DDBJ databases">
        <authorList>
            <consortium name="Genoscope - CEA"/>
            <person name="William W."/>
        </authorList>
    </citation>
    <scope>NUCLEOTIDE SEQUENCE</scope>
</reference>
<dbReference type="GO" id="GO:0000138">
    <property type="term" value="C:Golgi trans cisterna"/>
    <property type="evidence" value="ECO:0007669"/>
    <property type="project" value="TreeGrafter"/>
</dbReference>
<keyword evidence="2" id="KW-1185">Reference proteome</keyword>
<protein>
    <recommendedName>
        <fullName evidence="3">Dymeclin</fullName>
    </recommendedName>
</protein>
<dbReference type="EMBL" id="CAKKNE010000004">
    <property type="protein sequence ID" value="CAH0374120.1"/>
    <property type="molecule type" value="Genomic_DNA"/>
</dbReference>
<name>A0A8J2SMX9_9STRA</name>
<dbReference type="Proteomes" id="UP000789595">
    <property type="component" value="Unassembled WGS sequence"/>
</dbReference>
<accession>A0A8J2SMX9</accession>
<dbReference type="PANTHER" id="PTHR21575">
    <property type="entry name" value="PROTEIN HID1"/>
    <property type="match status" value="1"/>
</dbReference>